<dbReference type="OrthoDB" id="7933078at2759"/>
<organism evidence="6 7">
    <name type="scientific">Zygosaccharomyces mellis</name>
    <dbReference type="NCBI Taxonomy" id="42258"/>
    <lineage>
        <taxon>Eukaryota</taxon>
        <taxon>Fungi</taxon>
        <taxon>Dikarya</taxon>
        <taxon>Ascomycota</taxon>
        <taxon>Saccharomycotina</taxon>
        <taxon>Saccharomycetes</taxon>
        <taxon>Saccharomycetales</taxon>
        <taxon>Saccharomycetaceae</taxon>
        <taxon>Zygosaccharomyces</taxon>
    </lineage>
</organism>
<evidence type="ECO:0000256" key="3">
    <source>
        <dbReference type="ARBA" id="ARBA00022989"/>
    </source>
</evidence>
<comment type="caution">
    <text evidence="6">The sequence shown here is derived from an EMBL/GenBank/DDBJ whole genome shotgun (WGS) entry which is preliminary data.</text>
</comment>
<feature type="transmembrane region" description="Helical" evidence="5">
    <location>
        <begin position="207"/>
        <end position="226"/>
    </location>
</feature>
<evidence type="ECO:0000313" key="7">
    <source>
        <dbReference type="Proteomes" id="UP000301737"/>
    </source>
</evidence>
<feature type="transmembrane region" description="Helical" evidence="5">
    <location>
        <begin position="116"/>
        <end position="135"/>
    </location>
</feature>
<accession>A0A4C2E9F0</accession>
<dbReference type="InterPro" id="IPR006214">
    <property type="entry name" value="Bax_inhibitor_1-related"/>
</dbReference>
<evidence type="ECO:0000256" key="4">
    <source>
        <dbReference type="ARBA" id="ARBA00023136"/>
    </source>
</evidence>
<feature type="transmembrane region" description="Helical" evidence="5">
    <location>
        <begin position="174"/>
        <end position="195"/>
    </location>
</feature>
<dbReference type="EMBL" id="BIMX01000014">
    <property type="protein sequence ID" value="GCE99926.1"/>
    <property type="molecule type" value="Genomic_DNA"/>
</dbReference>
<gene>
    <name evidence="6" type="ORF">ZYGM_001239</name>
</gene>
<dbReference type="Pfam" id="PF01027">
    <property type="entry name" value="Bax1-I"/>
    <property type="match status" value="1"/>
</dbReference>
<feature type="transmembrane region" description="Helical" evidence="5">
    <location>
        <begin position="40"/>
        <end position="61"/>
    </location>
</feature>
<dbReference type="GO" id="GO:0016020">
    <property type="term" value="C:membrane"/>
    <property type="evidence" value="ECO:0007669"/>
    <property type="project" value="UniProtKB-SubCell"/>
</dbReference>
<dbReference type="AlphaFoldDB" id="A0A4C2E9F0"/>
<feature type="transmembrane region" description="Helical" evidence="5">
    <location>
        <begin position="73"/>
        <end position="95"/>
    </location>
</feature>
<dbReference type="PANTHER" id="PTHR23291:SF50">
    <property type="entry name" value="PROTEIN LIFEGUARD 4"/>
    <property type="match status" value="1"/>
</dbReference>
<comment type="subcellular location">
    <subcellularLocation>
        <location evidence="1">Membrane</location>
        <topology evidence="1">Multi-pass membrane protein</topology>
    </subcellularLocation>
</comment>
<proteinExistence type="inferred from homology"/>
<keyword evidence="4 5" id="KW-0472">Membrane</keyword>
<reference evidence="6 7" key="1">
    <citation type="submission" date="2019-01" db="EMBL/GenBank/DDBJ databases">
        <title>Draft Genome Sequencing of Zygosaccharomyces mellis Ca-7.</title>
        <authorList>
            <person name="Shiwa Y."/>
            <person name="Kanesaki Y."/>
            <person name="Ishige T."/>
            <person name="Mura K."/>
            <person name="Hori T."/>
            <person name="Tamura T."/>
        </authorList>
    </citation>
    <scope>NUCLEOTIDE SEQUENCE [LARGE SCALE GENOMIC DNA]</scope>
    <source>
        <strain evidence="6 7">Ca-7</strain>
    </source>
</reference>
<name>A0A4C2E9F0_9SACH</name>
<keyword evidence="2 5" id="KW-0812">Transmembrane</keyword>
<dbReference type="PANTHER" id="PTHR23291">
    <property type="entry name" value="BAX INHIBITOR-RELATED"/>
    <property type="match status" value="1"/>
</dbReference>
<comment type="similarity">
    <text evidence="5">Belongs to the BI1 family.</text>
</comment>
<dbReference type="Proteomes" id="UP000301737">
    <property type="component" value="Unassembled WGS sequence"/>
</dbReference>
<evidence type="ECO:0000256" key="5">
    <source>
        <dbReference type="RuleBase" id="RU004379"/>
    </source>
</evidence>
<evidence type="ECO:0000256" key="2">
    <source>
        <dbReference type="ARBA" id="ARBA00022692"/>
    </source>
</evidence>
<sequence length="262" mass="29328">MNKNTDLEAQPRVISVSDDSKGAIVFTCDSQVRQKFMARVYSILSSQLLLSLCFIGAVYRFPSFQTFLVNHTFIWVFALIFTFFSCIWVSIAPSPEEYEESGQVPWYSLTSRGQKFLLFLFTLCESYCLAGTVMFEAQDTVASALLITTVVVVGISAMAFSGRFQLSEGTLGSIYGWLGMGLWMLIGVFVASIFFGGLTSRMSVLTGWLGAVVFSVYLFIDTQLIFRKVHVGEEVKCAMMLYLDIVNLFLSLLRIMSNNNDD</sequence>
<evidence type="ECO:0000313" key="6">
    <source>
        <dbReference type="EMBL" id="GCE99926.1"/>
    </source>
</evidence>
<keyword evidence="7" id="KW-1185">Reference proteome</keyword>
<feature type="transmembrane region" description="Helical" evidence="5">
    <location>
        <begin position="141"/>
        <end position="162"/>
    </location>
</feature>
<protein>
    <recommendedName>
        <fullName evidence="8">Bax inhibitor 1</fullName>
    </recommendedName>
</protein>
<evidence type="ECO:0000256" key="1">
    <source>
        <dbReference type="ARBA" id="ARBA00004141"/>
    </source>
</evidence>
<evidence type="ECO:0008006" key="8">
    <source>
        <dbReference type="Google" id="ProtNLM"/>
    </source>
</evidence>
<keyword evidence="3 5" id="KW-1133">Transmembrane helix</keyword>